<reference evidence="1" key="2">
    <citation type="submission" date="2023-06" db="EMBL/GenBank/DDBJ databases">
        <authorList>
            <consortium name="Lawrence Berkeley National Laboratory"/>
            <person name="Haridas S."/>
            <person name="Hensen N."/>
            <person name="Bonometti L."/>
            <person name="Westerberg I."/>
            <person name="Brannstrom I.O."/>
            <person name="Guillou S."/>
            <person name="Cros-Aarteil S."/>
            <person name="Calhoun S."/>
            <person name="Kuo A."/>
            <person name="Mondo S."/>
            <person name="Pangilinan J."/>
            <person name="Riley R."/>
            <person name="Labutti K."/>
            <person name="Andreopoulos B."/>
            <person name="Lipzen A."/>
            <person name="Chen C."/>
            <person name="Yanf M."/>
            <person name="Daum C."/>
            <person name="Ng V."/>
            <person name="Clum A."/>
            <person name="Steindorff A."/>
            <person name="Ohm R."/>
            <person name="Martin F."/>
            <person name="Silar P."/>
            <person name="Natvig D."/>
            <person name="Lalanne C."/>
            <person name="Gautier V."/>
            <person name="Ament-Velasquez S.L."/>
            <person name="Kruys A."/>
            <person name="Hutchinson M.I."/>
            <person name="Powell A.J."/>
            <person name="Barry K."/>
            <person name="Miller A.N."/>
            <person name="Grigoriev I.V."/>
            <person name="Debuchy R."/>
            <person name="Gladieux P."/>
            <person name="Thoren M.H."/>
            <person name="Johannesson H."/>
        </authorList>
    </citation>
    <scope>NUCLEOTIDE SEQUENCE</scope>
    <source>
        <strain evidence="1">CBS 955.72</strain>
    </source>
</reference>
<keyword evidence="2" id="KW-1185">Reference proteome</keyword>
<accession>A0AAJ0M8N2</accession>
<gene>
    <name evidence="1" type="ORF">B0T25DRAFT_574173</name>
</gene>
<proteinExistence type="predicted"/>
<name>A0AAJ0M8N2_9PEZI</name>
<evidence type="ECO:0000313" key="2">
    <source>
        <dbReference type="Proteomes" id="UP001275084"/>
    </source>
</evidence>
<dbReference type="AlphaFoldDB" id="A0AAJ0M8N2"/>
<evidence type="ECO:0000313" key="1">
    <source>
        <dbReference type="EMBL" id="KAK3341847.1"/>
    </source>
</evidence>
<organism evidence="1 2">
    <name type="scientific">Lasiosphaeria hispida</name>
    <dbReference type="NCBI Taxonomy" id="260671"/>
    <lineage>
        <taxon>Eukaryota</taxon>
        <taxon>Fungi</taxon>
        <taxon>Dikarya</taxon>
        <taxon>Ascomycota</taxon>
        <taxon>Pezizomycotina</taxon>
        <taxon>Sordariomycetes</taxon>
        <taxon>Sordariomycetidae</taxon>
        <taxon>Sordariales</taxon>
        <taxon>Lasiosphaeriaceae</taxon>
        <taxon>Lasiosphaeria</taxon>
    </lineage>
</organism>
<dbReference type="EMBL" id="JAUIQD010000008">
    <property type="protein sequence ID" value="KAK3341847.1"/>
    <property type="molecule type" value="Genomic_DNA"/>
</dbReference>
<comment type="caution">
    <text evidence="1">The sequence shown here is derived from an EMBL/GenBank/DDBJ whole genome shotgun (WGS) entry which is preliminary data.</text>
</comment>
<sequence length="136" mass="14663">MTVLVHLGRQPTTRPDCSPIDGKSFGNSSFVTKQVAYPFAGNGNDADQNCLAWGTVSFTAGVIRAPESMFVLPQVVEYDPAVRNADGTISQSTEAEFAAAIMPSMWTEEALRLMTDTMVQIAVMNTSMLPTRTGLI</sequence>
<dbReference type="Proteomes" id="UP001275084">
    <property type="component" value="Unassembled WGS sequence"/>
</dbReference>
<protein>
    <submittedName>
        <fullName evidence="1">Uncharacterized protein</fullName>
    </submittedName>
</protein>
<reference evidence="1" key="1">
    <citation type="journal article" date="2023" name="Mol. Phylogenet. Evol.">
        <title>Genome-scale phylogeny and comparative genomics of the fungal order Sordariales.</title>
        <authorList>
            <person name="Hensen N."/>
            <person name="Bonometti L."/>
            <person name="Westerberg I."/>
            <person name="Brannstrom I.O."/>
            <person name="Guillou S."/>
            <person name="Cros-Aarteil S."/>
            <person name="Calhoun S."/>
            <person name="Haridas S."/>
            <person name="Kuo A."/>
            <person name="Mondo S."/>
            <person name="Pangilinan J."/>
            <person name="Riley R."/>
            <person name="LaButti K."/>
            <person name="Andreopoulos B."/>
            <person name="Lipzen A."/>
            <person name="Chen C."/>
            <person name="Yan M."/>
            <person name="Daum C."/>
            <person name="Ng V."/>
            <person name="Clum A."/>
            <person name="Steindorff A."/>
            <person name="Ohm R.A."/>
            <person name="Martin F."/>
            <person name="Silar P."/>
            <person name="Natvig D.O."/>
            <person name="Lalanne C."/>
            <person name="Gautier V."/>
            <person name="Ament-Velasquez S.L."/>
            <person name="Kruys A."/>
            <person name="Hutchinson M.I."/>
            <person name="Powell A.J."/>
            <person name="Barry K."/>
            <person name="Miller A.N."/>
            <person name="Grigoriev I.V."/>
            <person name="Debuchy R."/>
            <person name="Gladieux P."/>
            <person name="Hiltunen Thoren M."/>
            <person name="Johannesson H."/>
        </authorList>
    </citation>
    <scope>NUCLEOTIDE SEQUENCE</scope>
    <source>
        <strain evidence="1">CBS 955.72</strain>
    </source>
</reference>